<sequence length="211" mass="24325">MTISIYNIEDVHKHQTLHKILREEEEVKISATKMMPSLPSLFAFDSLNSLSEDEDDSQSSASSDDYEYDEELGLTPSSNLSDEVPRRVTWAPAVVTDVRLRPRTTVDEKDSMYYTYADQQRFRQEYKMQIKAVQRLRTEKQLEKSKRDASQSDTPTERQHHLLINPLSGFINVMTTYFARSNSVQQNSGSAHTRKSSSLETTTLIDTLYLF</sequence>
<name>A0A7S3VH70_9STRA</name>
<feature type="region of interest" description="Disordered" evidence="1">
    <location>
        <begin position="51"/>
        <end position="81"/>
    </location>
</feature>
<gene>
    <name evidence="2" type="ORF">CDEB00056_LOCUS24303</name>
</gene>
<accession>A0A7S3VH70</accession>
<feature type="region of interest" description="Disordered" evidence="1">
    <location>
        <begin position="138"/>
        <end position="159"/>
    </location>
</feature>
<proteinExistence type="predicted"/>
<dbReference type="AlphaFoldDB" id="A0A7S3VH70"/>
<dbReference type="EMBL" id="HBIO01031702">
    <property type="protein sequence ID" value="CAE0479449.1"/>
    <property type="molecule type" value="Transcribed_RNA"/>
</dbReference>
<organism evidence="2">
    <name type="scientific">Chaetoceros debilis</name>
    <dbReference type="NCBI Taxonomy" id="122233"/>
    <lineage>
        <taxon>Eukaryota</taxon>
        <taxon>Sar</taxon>
        <taxon>Stramenopiles</taxon>
        <taxon>Ochrophyta</taxon>
        <taxon>Bacillariophyta</taxon>
        <taxon>Coscinodiscophyceae</taxon>
        <taxon>Chaetocerotophycidae</taxon>
        <taxon>Chaetocerotales</taxon>
        <taxon>Chaetocerotaceae</taxon>
        <taxon>Chaetoceros</taxon>
    </lineage>
</organism>
<protein>
    <submittedName>
        <fullName evidence="2">Uncharacterized protein</fullName>
    </submittedName>
</protein>
<evidence type="ECO:0000256" key="1">
    <source>
        <dbReference type="SAM" id="MobiDB-lite"/>
    </source>
</evidence>
<evidence type="ECO:0000313" key="2">
    <source>
        <dbReference type="EMBL" id="CAE0479449.1"/>
    </source>
</evidence>
<reference evidence="2" key="1">
    <citation type="submission" date="2021-01" db="EMBL/GenBank/DDBJ databases">
        <authorList>
            <person name="Corre E."/>
            <person name="Pelletier E."/>
            <person name="Niang G."/>
            <person name="Scheremetjew M."/>
            <person name="Finn R."/>
            <person name="Kale V."/>
            <person name="Holt S."/>
            <person name="Cochrane G."/>
            <person name="Meng A."/>
            <person name="Brown T."/>
            <person name="Cohen L."/>
        </authorList>
    </citation>
    <scope>NUCLEOTIDE SEQUENCE</scope>
    <source>
        <strain evidence="2">MM31A-1</strain>
    </source>
</reference>